<keyword evidence="3" id="KW-1185">Reference proteome</keyword>
<evidence type="ECO:0000313" key="3">
    <source>
        <dbReference type="Proteomes" id="UP000325243"/>
    </source>
</evidence>
<evidence type="ECO:0000259" key="1">
    <source>
        <dbReference type="Pfam" id="PF02627"/>
    </source>
</evidence>
<dbReference type="AlphaFoldDB" id="A0A5S4V518"/>
<accession>A0A5S4V518</accession>
<dbReference type="PANTHER" id="PTHR34846">
    <property type="entry name" value="4-CARBOXYMUCONOLACTONE DECARBOXYLASE FAMILY PROTEIN (AFU_ORTHOLOGUE AFUA_6G11590)"/>
    <property type="match status" value="1"/>
</dbReference>
<gene>
    <name evidence="2" type="ORF">FYC51_04160</name>
</gene>
<reference evidence="2 3" key="1">
    <citation type="submission" date="2019-08" db="EMBL/GenBank/DDBJ databases">
        <authorList>
            <person name="Hu J."/>
        </authorList>
    </citation>
    <scope>NUCLEOTIDE SEQUENCE [LARGE SCALE GENOMIC DNA]</scope>
    <source>
        <strain evidence="2 3">NEAU-184</strain>
    </source>
</reference>
<dbReference type="Pfam" id="PF02627">
    <property type="entry name" value="CMD"/>
    <property type="match status" value="1"/>
</dbReference>
<proteinExistence type="predicted"/>
<dbReference type="GO" id="GO:0051920">
    <property type="term" value="F:peroxiredoxin activity"/>
    <property type="evidence" value="ECO:0007669"/>
    <property type="project" value="InterPro"/>
</dbReference>
<dbReference type="InterPro" id="IPR003779">
    <property type="entry name" value="CMD-like"/>
</dbReference>
<organism evidence="2 3">
    <name type="scientific">Agromyces mariniharenae</name>
    <dbReference type="NCBI Taxonomy" id="2604423"/>
    <lineage>
        <taxon>Bacteria</taxon>
        <taxon>Bacillati</taxon>
        <taxon>Actinomycetota</taxon>
        <taxon>Actinomycetes</taxon>
        <taxon>Micrococcales</taxon>
        <taxon>Microbacteriaceae</taxon>
        <taxon>Agromyces</taxon>
    </lineage>
</organism>
<feature type="domain" description="Carboxymuconolactone decarboxylase-like" evidence="1">
    <location>
        <begin position="42"/>
        <end position="125"/>
    </location>
</feature>
<evidence type="ECO:0000313" key="2">
    <source>
        <dbReference type="EMBL" id="TYL52933.1"/>
    </source>
</evidence>
<dbReference type="RefSeq" id="WP_148732396.1">
    <property type="nucleotide sequence ID" value="NZ_VSSB01000001.1"/>
</dbReference>
<protein>
    <submittedName>
        <fullName evidence="2">Carboxymuconolactone decarboxylase family protein</fullName>
    </submittedName>
</protein>
<comment type="caution">
    <text evidence="2">The sequence shown here is derived from an EMBL/GenBank/DDBJ whole genome shotgun (WGS) entry which is preliminary data.</text>
</comment>
<dbReference type="EMBL" id="VSSB01000001">
    <property type="protein sequence ID" value="TYL52933.1"/>
    <property type="molecule type" value="Genomic_DNA"/>
</dbReference>
<sequence length="198" mass="21274">MTTGTRVPATELTGLYGMAIKVFAKRMLGEVPDSIGVLWHQPAVLKDLTSLGRKAEKWNALDPNLATYATMASAAYVGCSFCLDLHYFLAHDHGLDEAKAREVPRWRESTVFTPLERRVMEYAEAMSTTPVTVTDELSAELLEALGPGAIVELAARVGLMNATARSNIALGIRSAEFSASCGLPPLAERSPADIGSHA</sequence>
<name>A0A5S4V518_9MICO</name>
<dbReference type="Proteomes" id="UP000325243">
    <property type="component" value="Unassembled WGS sequence"/>
</dbReference>
<dbReference type="Gene3D" id="1.20.1290.10">
    <property type="entry name" value="AhpD-like"/>
    <property type="match status" value="1"/>
</dbReference>
<dbReference type="SUPFAM" id="SSF69118">
    <property type="entry name" value="AhpD-like"/>
    <property type="match status" value="1"/>
</dbReference>
<dbReference type="InterPro" id="IPR029032">
    <property type="entry name" value="AhpD-like"/>
</dbReference>
<dbReference type="PANTHER" id="PTHR34846:SF10">
    <property type="entry name" value="CYTOPLASMIC PROTEIN"/>
    <property type="match status" value="1"/>
</dbReference>